<geneLocation type="plasmid" evidence="2 3">
    <name>pDGEO02</name>
</geneLocation>
<protein>
    <submittedName>
        <fullName evidence="2">ATPase, Zeta toxin</fullName>
    </submittedName>
</protein>
<accession>A8ZRF3</accession>
<dbReference type="SUPFAM" id="SSF52540">
    <property type="entry name" value="P-loop containing nucleoside triphosphate hydrolases"/>
    <property type="match status" value="1"/>
</dbReference>
<dbReference type="Gene3D" id="3.40.50.300">
    <property type="entry name" value="P-loop containing nucleotide triphosphate hydrolases"/>
    <property type="match status" value="1"/>
</dbReference>
<dbReference type="Pfam" id="PF13671">
    <property type="entry name" value="AAA_33"/>
    <property type="match status" value="1"/>
</dbReference>
<dbReference type="RefSeq" id="WP_012173325.1">
    <property type="nucleotide sequence ID" value="NC_009939.1"/>
</dbReference>
<name>A8ZRF3_DEIGD</name>
<keyword evidence="2" id="KW-0614">Plasmid</keyword>
<keyword evidence="3" id="KW-1185">Reference proteome</keyword>
<dbReference type="KEGG" id="dge:Dgeo_3021"/>
<dbReference type="EMBL" id="CP000856">
    <property type="protein sequence ID" value="ABW35062.1"/>
    <property type="molecule type" value="Genomic_DNA"/>
</dbReference>
<evidence type="ECO:0000313" key="2">
    <source>
        <dbReference type="EMBL" id="ABW35062.1"/>
    </source>
</evidence>
<sequence length="333" mass="36876">MPDDLPLRVFAKSQPAPKLDSGPGPRVSSAPKPNLDLEGHMRPPAPPQLHKKPGESAEQAVRRHVETHDAHLKSLESDYGLHVPRGTASIMMGLPGSGKSHYLKGHHLSHGVHLHVDVDALKHLATGEHDFKYPKEYPDSHPTHGGKPHPLAGQRIKEEYDESDPVHVVAAHPVSKRLEEHVFNEASKRRIPMALDTTGGNHKKWGQRIDHLRNEKGYHHISLVNIRVSKETSQKRNAGRKRTVPQAIIDSTYAEHDPSHPDNGGKTPFQHISKKVDKVRVVDHEQAPEQAARAAKGWHSFLSGAGGKPMAKADNDAGENPFLGMVRSYFRSR</sequence>
<evidence type="ECO:0000313" key="3">
    <source>
        <dbReference type="Proteomes" id="UP000002431"/>
    </source>
</evidence>
<proteinExistence type="predicted"/>
<organism evidence="2 3">
    <name type="scientific">Deinococcus geothermalis (strain DSM 11300 / CIP 105573 / AG-3a)</name>
    <dbReference type="NCBI Taxonomy" id="319795"/>
    <lineage>
        <taxon>Bacteria</taxon>
        <taxon>Thermotogati</taxon>
        <taxon>Deinococcota</taxon>
        <taxon>Deinococci</taxon>
        <taxon>Deinococcales</taxon>
        <taxon>Deinococcaceae</taxon>
        <taxon>Deinococcus</taxon>
    </lineage>
</organism>
<dbReference type="Proteomes" id="UP000002431">
    <property type="component" value="Plasmid pDGEO02"/>
</dbReference>
<dbReference type="AlphaFoldDB" id="A8ZRF3"/>
<evidence type="ECO:0000256" key="1">
    <source>
        <dbReference type="SAM" id="MobiDB-lite"/>
    </source>
</evidence>
<gene>
    <name evidence="2" type="ORF">Dgeo_3021</name>
</gene>
<dbReference type="HOGENOM" id="CLU_833472_0_0_0"/>
<dbReference type="InterPro" id="IPR027417">
    <property type="entry name" value="P-loop_NTPase"/>
</dbReference>
<feature type="region of interest" description="Disordered" evidence="1">
    <location>
        <begin position="1"/>
        <end position="60"/>
    </location>
</feature>
<reference evidence="2" key="1">
    <citation type="submission" date="2007-10" db="EMBL/GenBank/DDBJ databases">
        <title>Complete sequence of Plasmid2 pDGEO02 of Deinococcus geothermalis DSM 11300.</title>
        <authorList>
            <consortium name="US DOE Joint Genome Institute"/>
            <person name="Copeland A."/>
            <person name="Lucas S."/>
            <person name="Lapidus A."/>
            <person name="Barry K."/>
            <person name="Detter J.C."/>
            <person name="Glavina del Rio T."/>
            <person name="Hammon N."/>
            <person name="Israni S."/>
            <person name="Dalin E."/>
            <person name="Tice H."/>
            <person name="Pitluck S."/>
            <person name="Brettin T."/>
            <person name="Bruce D."/>
            <person name="Han C."/>
            <person name="Tapia R."/>
            <person name="Saunders E."/>
            <person name="Gilna P."/>
            <person name="Schmutz J."/>
            <person name="Larimer F."/>
            <person name="Land M."/>
            <person name="Hauser L."/>
            <person name="Kyrpides N."/>
            <person name="Kim E."/>
            <person name="Daly M.J."/>
            <person name="Fredrickson J.K."/>
            <person name="Makarova K.S."/>
            <person name="Gaidamakova E.K."/>
            <person name="Zhai M."/>
            <person name="Richardson P."/>
        </authorList>
    </citation>
    <scope>NUCLEOTIDE SEQUENCE [LARGE SCALE GENOMIC DNA]</scope>
    <source>
        <strain evidence="2">DSM 11300</strain>
        <plasmid evidence="2">pDGEO02</plasmid>
    </source>
</reference>